<dbReference type="PANTHER" id="PTHR10491:SF4">
    <property type="entry name" value="METHIONINE ADENOSYLTRANSFERASE 2 SUBUNIT BETA"/>
    <property type="match status" value="1"/>
</dbReference>
<evidence type="ECO:0000259" key="7">
    <source>
        <dbReference type="Pfam" id="PF04321"/>
    </source>
</evidence>
<evidence type="ECO:0000256" key="4">
    <source>
        <dbReference type="ARBA" id="ARBA00017099"/>
    </source>
</evidence>
<protein>
    <recommendedName>
        <fullName evidence="4 6">dTDP-4-dehydrorhamnose reductase</fullName>
        <ecNumber evidence="3 6">1.1.1.133</ecNumber>
    </recommendedName>
</protein>
<evidence type="ECO:0000256" key="5">
    <source>
        <dbReference type="ARBA" id="ARBA00048200"/>
    </source>
</evidence>
<accession>A0A9X1JN43</accession>
<evidence type="ECO:0000313" key="9">
    <source>
        <dbReference type="Proteomes" id="UP001138894"/>
    </source>
</evidence>
<evidence type="ECO:0000256" key="3">
    <source>
        <dbReference type="ARBA" id="ARBA00012929"/>
    </source>
</evidence>
<reference evidence="8" key="1">
    <citation type="submission" date="2021-04" db="EMBL/GenBank/DDBJ databases">
        <authorList>
            <person name="Pira H."/>
            <person name="Risdian C."/>
            <person name="Wink J."/>
        </authorList>
    </citation>
    <scope>NUCLEOTIDE SEQUENCE</scope>
    <source>
        <strain evidence="8">WHY3</strain>
    </source>
</reference>
<organism evidence="8 9">
    <name type="scientific">Winogradskyella luteola</name>
    <dbReference type="NCBI Taxonomy" id="2828330"/>
    <lineage>
        <taxon>Bacteria</taxon>
        <taxon>Pseudomonadati</taxon>
        <taxon>Bacteroidota</taxon>
        <taxon>Flavobacteriia</taxon>
        <taxon>Flavobacteriales</taxon>
        <taxon>Flavobacteriaceae</taxon>
        <taxon>Winogradskyella</taxon>
    </lineage>
</organism>
<dbReference type="Pfam" id="PF04321">
    <property type="entry name" value="RmlD_sub_bind"/>
    <property type="match status" value="1"/>
</dbReference>
<dbReference type="GO" id="GO:0019305">
    <property type="term" value="P:dTDP-rhamnose biosynthetic process"/>
    <property type="evidence" value="ECO:0007669"/>
    <property type="project" value="TreeGrafter"/>
</dbReference>
<dbReference type="EMBL" id="JAGSPD010000005">
    <property type="protein sequence ID" value="MBV7269155.1"/>
    <property type="molecule type" value="Genomic_DNA"/>
</dbReference>
<dbReference type="NCBIfam" id="TIGR01214">
    <property type="entry name" value="rmlD"/>
    <property type="match status" value="1"/>
</dbReference>
<dbReference type="GO" id="GO:0005829">
    <property type="term" value="C:cytosol"/>
    <property type="evidence" value="ECO:0007669"/>
    <property type="project" value="TreeGrafter"/>
</dbReference>
<dbReference type="GO" id="GO:0008831">
    <property type="term" value="F:dTDP-4-dehydrorhamnose reductase activity"/>
    <property type="evidence" value="ECO:0007669"/>
    <property type="project" value="UniProtKB-EC"/>
</dbReference>
<keyword evidence="6" id="KW-0521">NADP</keyword>
<evidence type="ECO:0000256" key="6">
    <source>
        <dbReference type="RuleBase" id="RU364082"/>
    </source>
</evidence>
<dbReference type="AlphaFoldDB" id="A0A9X1JN43"/>
<proteinExistence type="inferred from homology"/>
<keyword evidence="9" id="KW-1185">Reference proteome</keyword>
<dbReference type="Proteomes" id="UP001138894">
    <property type="component" value="Unassembled WGS sequence"/>
</dbReference>
<keyword evidence="6 8" id="KW-0560">Oxidoreductase</keyword>
<comment type="function">
    <text evidence="6">Catalyzes the reduction of dTDP-6-deoxy-L-lyxo-4-hexulose to yield dTDP-L-rhamnose.</text>
</comment>
<comment type="pathway">
    <text evidence="1 6">Carbohydrate biosynthesis; dTDP-L-rhamnose biosynthesis.</text>
</comment>
<comment type="similarity">
    <text evidence="2 6">Belongs to the dTDP-4-dehydrorhamnose reductase family.</text>
</comment>
<sequence>MNVLVTGGMGQLAKSIKDIEAKYPNIKLHFKSSTELDITKKDTVKTIFNNQTFDYCINCAAYTAVDNAEKDSDSAYKVNELGVKNLAKECHIDKVILIHISTDFVFGGSGPIAYTEKDETNPQNVYGFSKLKGELAIEKSMNQYFILRTSWLYSEHNKNFMKTMIKLASDRQNLNVVDDQIGTPTYTKDLAEVIFKIIDTKHDNYGTYHYSNEGIASWYDFAYSIFDEINSDIKLLPIKTIDYPTPAKRPLFSVLDKSKIKENLNIHIPHWRSSLREAISNLKQ</sequence>
<name>A0A9X1JN43_9FLAO</name>
<feature type="domain" description="RmlD-like substrate binding" evidence="7">
    <location>
        <begin position="1"/>
        <end position="282"/>
    </location>
</feature>
<dbReference type="CDD" id="cd05254">
    <property type="entry name" value="dTDP_HR_like_SDR_e"/>
    <property type="match status" value="1"/>
</dbReference>
<dbReference type="InterPro" id="IPR005913">
    <property type="entry name" value="dTDP_dehydrorham_reduct"/>
</dbReference>
<dbReference type="EC" id="1.1.1.133" evidence="3 6"/>
<evidence type="ECO:0000256" key="1">
    <source>
        <dbReference type="ARBA" id="ARBA00004781"/>
    </source>
</evidence>
<evidence type="ECO:0000256" key="2">
    <source>
        <dbReference type="ARBA" id="ARBA00010944"/>
    </source>
</evidence>
<dbReference type="PANTHER" id="PTHR10491">
    <property type="entry name" value="DTDP-4-DEHYDRORHAMNOSE REDUCTASE"/>
    <property type="match status" value="1"/>
</dbReference>
<dbReference type="InterPro" id="IPR029903">
    <property type="entry name" value="RmlD-like-bd"/>
</dbReference>
<comment type="catalytic activity">
    <reaction evidence="5">
        <text>dTDP-beta-L-rhamnose + NADP(+) = dTDP-4-dehydro-beta-L-rhamnose + NADPH + H(+)</text>
        <dbReference type="Rhea" id="RHEA:21796"/>
        <dbReference type="ChEBI" id="CHEBI:15378"/>
        <dbReference type="ChEBI" id="CHEBI:57510"/>
        <dbReference type="ChEBI" id="CHEBI:57783"/>
        <dbReference type="ChEBI" id="CHEBI:58349"/>
        <dbReference type="ChEBI" id="CHEBI:62830"/>
        <dbReference type="EC" id="1.1.1.133"/>
    </reaction>
</comment>
<gene>
    <name evidence="8" type="primary">rfbD</name>
    <name evidence="8" type="ORF">KCG49_08145</name>
</gene>
<evidence type="ECO:0000313" key="8">
    <source>
        <dbReference type="EMBL" id="MBV7269155.1"/>
    </source>
</evidence>
<comment type="caution">
    <text evidence="8">The sequence shown here is derived from an EMBL/GenBank/DDBJ whole genome shotgun (WGS) entry which is preliminary data.</text>
</comment>